<comment type="caution">
    <text evidence="3">The sequence shown here is derived from an EMBL/GenBank/DDBJ whole genome shotgun (WGS) entry which is preliminary data.</text>
</comment>
<keyword evidence="1" id="KW-0808">Transferase</keyword>
<feature type="domain" description="Beta-ketoacyl synthase-like N-terminal" evidence="2">
    <location>
        <begin position="4"/>
        <end position="56"/>
    </location>
</feature>
<proteinExistence type="predicted"/>
<dbReference type="AlphaFoldDB" id="A0A0F8XUH7"/>
<dbReference type="PANTHER" id="PTHR11712">
    <property type="entry name" value="POLYKETIDE SYNTHASE-RELATED"/>
    <property type="match status" value="1"/>
</dbReference>
<dbReference type="Pfam" id="PF00109">
    <property type="entry name" value="ketoacyl-synt"/>
    <property type="match status" value="1"/>
</dbReference>
<dbReference type="GO" id="GO:0005829">
    <property type="term" value="C:cytosol"/>
    <property type="evidence" value="ECO:0007669"/>
    <property type="project" value="TreeGrafter"/>
</dbReference>
<accession>A0A0F8XUH7</accession>
<protein>
    <recommendedName>
        <fullName evidence="2">Beta-ketoacyl synthase-like N-terminal domain-containing protein</fullName>
    </recommendedName>
</protein>
<reference evidence="3" key="1">
    <citation type="journal article" date="2015" name="Nature">
        <title>Complex archaea that bridge the gap between prokaryotes and eukaryotes.</title>
        <authorList>
            <person name="Spang A."/>
            <person name="Saw J.H."/>
            <person name="Jorgensen S.L."/>
            <person name="Zaremba-Niedzwiedzka K."/>
            <person name="Martijn J."/>
            <person name="Lind A.E."/>
            <person name="van Eijk R."/>
            <person name="Schleper C."/>
            <person name="Guy L."/>
            <person name="Ettema T.J."/>
        </authorList>
    </citation>
    <scope>NUCLEOTIDE SEQUENCE</scope>
</reference>
<organism evidence="3">
    <name type="scientific">marine sediment metagenome</name>
    <dbReference type="NCBI Taxonomy" id="412755"/>
    <lineage>
        <taxon>unclassified sequences</taxon>
        <taxon>metagenomes</taxon>
        <taxon>ecological metagenomes</taxon>
    </lineage>
</organism>
<dbReference type="PANTHER" id="PTHR11712:SF336">
    <property type="entry name" value="3-OXOACYL-[ACYL-CARRIER-PROTEIN] SYNTHASE, MITOCHONDRIAL"/>
    <property type="match status" value="1"/>
</dbReference>
<sequence length="63" mass="6837">MAERRVVITGLGTVNPLAHNVADFWSGLLTGKSGITRITFFDPTHFASQIGGEVKNWPSPPKD</sequence>
<evidence type="ECO:0000259" key="2">
    <source>
        <dbReference type="Pfam" id="PF00109"/>
    </source>
</evidence>
<gene>
    <name evidence="3" type="ORF">LCGC14_2902100</name>
</gene>
<dbReference type="Gene3D" id="3.40.47.10">
    <property type="match status" value="1"/>
</dbReference>
<dbReference type="InterPro" id="IPR014030">
    <property type="entry name" value="Ketoacyl_synth_N"/>
</dbReference>
<dbReference type="SUPFAM" id="SSF53901">
    <property type="entry name" value="Thiolase-like"/>
    <property type="match status" value="1"/>
</dbReference>
<dbReference type="GO" id="GO:0004315">
    <property type="term" value="F:3-oxoacyl-[acyl-carrier-protein] synthase activity"/>
    <property type="evidence" value="ECO:0007669"/>
    <property type="project" value="TreeGrafter"/>
</dbReference>
<dbReference type="GO" id="GO:0006633">
    <property type="term" value="P:fatty acid biosynthetic process"/>
    <property type="evidence" value="ECO:0007669"/>
    <property type="project" value="TreeGrafter"/>
</dbReference>
<dbReference type="InterPro" id="IPR000794">
    <property type="entry name" value="Beta-ketoacyl_synthase"/>
</dbReference>
<evidence type="ECO:0000313" key="3">
    <source>
        <dbReference type="EMBL" id="KKK72613.1"/>
    </source>
</evidence>
<dbReference type="InterPro" id="IPR016039">
    <property type="entry name" value="Thiolase-like"/>
</dbReference>
<evidence type="ECO:0000256" key="1">
    <source>
        <dbReference type="ARBA" id="ARBA00022679"/>
    </source>
</evidence>
<dbReference type="EMBL" id="LAZR01057173">
    <property type="protein sequence ID" value="KKK72613.1"/>
    <property type="molecule type" value="Genomic_DNA"/>
</dbReference>
<name>A0A0F8XUH7_9ZZZZ</name>
<feature type="non-terminal residue" evidence="3">
    <location>
        <position position="63"/>
    </location>
</feature>